<evidence type="ECO:0000256" key="3">
    <source>
        <dbReference type="SAM" id="SignalP"/>
    </source>
</evidence>
<proteinExistence type="predicted"/>
<feature type="transmembrane region" description="Helical" evidence="2">
    <location>
        <begin position="87"/>
        <end position="110"/>
    </location>
</feature>
<evidence type="ECO:0000313" key="6">
    <source>
        <dbReference type="Proteomes" id="UP000332933"/>
    </source>
</evidence>
<keyword evidence="3" id="KW-0732">Signal</keyword>
<reference evidence="5 6" key="1">
    <citation type="submission" date="2019-03" db="EMBL/GenBank/DDBJ databases">
        <authorList>
            <person name="Gaulin E."/>
            <person name="Dumas B."/>
        </authorList>
    </citation>
    <scope>NUCLEOTIDE SEQUENCE [LARGE SCALE GENOMIC DNA]</scope>
    <source>
        <strain evidence="5">CBS 568.67</strain>
    </source>
</reference>
<keyword evidence="1" id="KW-0175">Coiled coil</keyword>
<keyword evidence="2" id="KW-0472">Membrane</keyword>
<dbReference type="Proteomes" id="UP000332933">
    <property type="component" value="Unassembled WGS sequence"/>
</dbReference>
<evidence type="ECO:0000256" key="2">
    <source>
        <dbReference type="SAM" id="Phobius"/>
    </source>
</evidence>
<feature type="chain" id="PRO_5036355390" evidence="3">
    <location>
        <begin position="19"/>
        <end position="145"/>
    </location>
</feature>
<name>A0A485KEX3_9STRA</name>
<keyword evidence="2" id="KW-1133">Transmembrane helix</keyword>
<organism evidence="5 6">
    <name type="scientific">Aphanomyces stellatus</name>
    <dbReference type="NCBI Taxonomy" id="120398"/>
    <lineage>
        <taxon>Eukaryota</taxon>
        <taxon>Sar</taxon>
        <taxon>Stramenopiles</taxon>
        <taxon>Oomycota</taxon>
        <taxon>Saprolegniomycetes</taxon>
        <taxon>Saprolegniales</taxon>
        <taxon>Verrucalvaceae</taxon>
        <taxon>Aphanomyces</taxon>
    </lineage>
</organism>
<reference evidence="4" key="2">
    <citation type="submission" date="2019-06" db="EMBL/GenBank/DDBJ databases">
        <title>Genomics analysis of Aphanomyces spp. identifies a new class of oomycete effector associated with host adaptation.</title>
        <authorList>
            <person name="Gaulin E."/>
        </authorList>
    </citation>
    <scope>NUCLEOTIDE SEQUENCE</scope>
    <source>
        <strain evidence="4">CBS 578.67</strain>
    </source>
</reference>
<dbReference type="EMBL" id="CAADRA010000877">
    <property type="protein sequence ID" value="VFT81232.1"/>
    <property type="molecule type" value="Genomic_DNA"/>
</dbReference>
<keyword evidence="2" id="KW-0812">Transmembrane</keyword>
<dbReference type="AlphaFoldDB" id="A0A485KEX3"/>
<evidence type="ECO:0000313" key="4">
    <source>
        <dbReference type="EMBL" id="KAF0714014.1"/>
    </source>
</evidence>
<keyword evidence="6" id="KW-1185">Reference proteome</keyword>
<accession>A0A485KEX3</accession>
<evidence type="ECO:0000313" key="5">
    <source>
        <dbReference type="EMBL" id="VFT81232.1"/>
    </source>
</evidence>
<feature type="coiled-coil region" evidence="1">
    <location>
        <begin position="103"/>
        <end position="130"/>
    </location>
</feature>
<sequence>MRTSLLYFSTLLWHSISATPNPQPLYGLLIITHIVCVGMYYDLLLGPALKDKICAKVMQFVDLPAGKTLANSKLDTRIWYLQQLSGYCFKIAPMLMLMLFSLASVLSAAIDELDNHVKDMEERIAEAAEGREEDIVVGQRAEAQL</sequence>
<feature type="signal peptide" evidence="3">
    <location>
        <begin position="1"/>
        <end position="18"/>
    </location>
</feature>
<gene>
    <name evidence="5" type="primary">Aste57867_4099</name>
    <name evidence="4" type="ORF">As57867_004088</name>
    <name evidence="5" type="ORF">ASTE57867_4099</name>
</gene>
<evidence type="ECO:0000256" key="1">
    <source>
        <dbReference type="SAM" id="Coils"/>
    </source>
</evidence>
<dbReference type="EMBL" id="VJMH01000877">
    <property type="protein sequence ID" value="KAF0714014.1"/>
    <property type="molecule type" value="Genomic_DNA"/>
</dbReference>
<feature type="transmembrane region" description="Helical" evidence="2">
    <location>
        <begin position="28"/>
        <end position="49"/>
    </location>
</feature>
<protein>
    <submittedName>
        <fullName evidence="5">Aste57867_4099 protein</fullName>
    </submittedName>
</protein>